<dbReference type="PANTHER" id="PTHR47597">
    <property type="entry name" value="IS A MEMBER OF THE PF|00364 BIOTIN-REQUIRING ENZYMES FAMILY-RELATED"/>
    <property type="match status" value="1"/>
</dbReference>
<dbReference type="PANTHER" id="PTHR47597:SF2">
    <property type="entry name" value="LIPOYL-BINDING DOMAIN-CONTAINING PROTEIN"/>
    <property type="match status" value="1"/>
</dbReference>
<organism evidence="3 4">
    <name type="scientific">Oldenlandia corymbosa var. corymbosa</name>
    <dbReference type="NCBI Taxonomy" id="529605"/>
    <lineage>
        <taxon>Eukaryota</taxon>
        <taxon>Viridiplantae</taxon>
        <taxon>Streptophyta</taxon>
        <taxon>Embryophyta</taxon>
        <taxon>Tracheophyta</taxon>
        <taxon>Spermatophyta</taxon>
        <taxon>Magnoliopsida</taxon>
        <taxon>eudicotyledons</taxon>
        <taxon>Gunneridae</taxon>
        <taxon>Pentapetalae</taxon>
        <taxon>asterids</taxon>
        <taxon>lamiids</taxon>
        <taxon>Gentianales</taxon>
        <taxon>Rubiaceae</taxon>
        <taxon>Rubioideae</taxon>
        <taxon>Spermacoceae</taxon>
        <taxon>Hedyotis-Oldenlandia complex</taxon>
        <taxon>Oldenlandia</taxon>
    </lineage>
</organism>
<dbReference type="Gene3D" id="2.40.50.100">
    <property type="match status" value="1"/>
</dbReference>
<dbReference type="SUPFAM" id="SSF51230">
    <property type="entry name" value="Single hybrid motif"/>
    <property type="match status" value="1"/>
</dbReference>
<feature type="region of interest" description="Disordered" evidence="1">
    <location>
        <begin position="77"/>
        <end position="108"/>
    </location>
</feature>
<proteinExistence type="predicted"/>
<name>A0AAV1C863_OLDCO</name>
<keyword evidence="2" id="KW-0812">Transmembrane</keyword>
<gene>
    <name evidence="3" type="ORF">OLC1_LOCUS3627</name>
</gene>
<dbReference type="Proteomes" id="UP001161247">
    <property type="component" value="Chromosome 1"/>
</dbReference>
<accession>A0AAV1C863</accession>
<dbReference type="InterPro" id="IPR053217">
    <property type="entry name" value="ACC_Biotin_Carrier"/>
</dbReference>
<feature type="transmembrane region" description="Helical" evidence="2">
    <location>
        <begin position="278"/>
        <end position="304"/>
    </location>
</feature>
<keyword evidence="2" id="KW-0472">Membrane</keyword>
<dbReference type="CDD" id="cd06850">
    <property type="entry name" value="biotinyl_domain"/>
    <property type="match status" value="1"/>
</dbReference>
<dbReference type="InterPro" id="IPR011053">
    <property type="entry name" value="Single_hybrid_motif"/>
</dbReference>
<sequence>MESAAVLRSFNCMTSPLRSISDKPGVFLMNSASFSGFGKHTLQGLSYGAKLISSPNKLGGAIVLSAKSSEVTLTAKSNDLGDSNGAVKPDSSQKVSGQNSSPRRTTFPNGFEELVTDVCDDTEIVELKVKIGDFEMHMKRNVELPKAPAHVESPTVAPPIPSEPMNELAPVAAPPPAPPKPTEKVSPFTNIPAERSAKLAALEASGSSGYVLVSSPTVGSFRRGRTFKGKKQPPIVKEGDVIKEGQTIGYLDQFGTELPVKSDAAGEVLKFLYNDGGMILFAFINIYCFLCIQYILNNIFLLAFRFYQFVLFMV</sequence>
<evidence type="ECO:0000256" key="1">
    <source>
        <dbReference type="SAM" id="MobiDB-lite"/>
    </source>
</evidence>
<evidence type="ECO:0000313" key="3">
    <source>
        <dbReference type="EMBL" id="CAI9091796.1"/>
    </source>
</evidence>
<keyword evidence="4" id="KW-1185">Reference proteome</keyword>
<protein>
    <submittedName>
        <fullName evidence="3">OLC1v1026911C2</fullName>
    </submittedName>
</protein>
<dbReference type="EMBL" id="OX459118">
    <property type="protein sequence ID" value="CAI9091796.1"/>
    <property type="molecule type" value="Genomic_DNA"/>
</dbReference>
<feature type="compositionally biased region" description="Polar residues" evidence="1">
    <location>
        <begin position="90"/>
        <end position="108"/>
    </location>
</feature>
<evidence type="ECO:0000256" key="2">
    <source>
        <dbReference type="SAM" id="Phobius"/>
    </source>
</evidence>
<evidence type="ECO:0000313" key="4">
    <source>
        <dbReference type="Proteomes" id="UP001161247"/>
    </source>
</evidence>
<feature type="region of interest" description="Disordered" evidence="1">
    <location>
        <begin position="145"/>
        <end position="188"/>
    </location>
</feature>
<keyword evidence="2" id="KW-1133">Transmembrane helix</keyword>
<dbReference type="AlphaFoldDB" id="A0AAV1C863"/>
<reference evidence="3" key="1">
    <citation type="submission" date="2023-03" db="EMBL/GenBank/DDBJ databases">
        <authorList>
            <person name="Julca I."/>
        </authorList>
    </citation>
    <scope>NUCLEOTIDE SEQUENCE</scope>
</reference>